<evidence type="ECO:0000313" key="2">
    <source>
        <dbReference type="EMBL" id="GAG37437.1"/>
    </source>
</evidence>
<feature type="transmembrane region" description="Helical" evidence="1">
    <location>
        <begin position="80"/>
        <end position="97"/>
    </location>
</feature>
<gene>
    <name evidence="2" type="ORF">S01H1_67291</name>
</gene>
<accession>X0XQ26</accession>
<keyword evidence="1" id="KW-1133">Transmembrane helix</keyword>
<feature type="transmembrane region" description="Helical" evidence="1">
    <location>
        <begin position="117"/>
        <end position="140"/>
    </location>
</feature>
<name>X0XQ26_9ZZZZ</name>
<evidence type="ECO:0000256" key="1">
    <source>
        <dbReference type="SAM" id="Phobius"/>
    </source>
</evidence>
<reference evidence="2" key="1">
    <citation type="journal article" date="2014" name="Front. Microbiol.">
        <title>High frequency of phylogenetically diverse reductive dehalogenase-homologous genes in deep subseafloor sedimentary metagenomes.</title>
        <authorList>
            <person name="Kawai M."/>
            <person name="Futagami T."/>
            <person name="Toyoda A."/>
            <person name="Takaki Y."/>
            <person name="Nishi S."/>
            <person name="Hori S."/>
            <person name="Arai W."/>
            <person name="Tsubouchi T."/>
            <person name="Morono Y."/>
            <person name="Uchiyama I."/>
            <person name="Ito T."/>
            <person name="Fujiyama A."/>
            <person name="Inagaki F."/>
            <person name="Takami H."/>
        </authorList>
    </citation>
    <scope>NUCLEOTIDE SEQUENCE</scope>
    <source>
        <strain evidence="2">Expedition CK06-06</strain>
    </source>
</reference>
<feature type="transmembrane region" description="Helical" evidence="1">
    <location>
        <begin position="6"/>
        <end position="31"/>
    </location>
</feature>
<evidence type="ECO:0008006" key="3">
    <source>
        <dbReference type="Google" id="ProtNLM"/>
    </source>
</evidence>
<proteinExistence type="predicted"/>
<organism evidence="2">
    <name type="scientific">marine sediment metagenome</name>
    <dbReference type="NCBI Taxonomy" id="412755"/>
    <lineage>
        <taxon>unclassified sequences</taxon>
        <taxon>metagenomes</taxon>
        <taxon>ecological metagenomes</taxon>
    </lineage>
</organism>
<keyword evidence="1" id="KW-0812">Transmembrane</keyword>
<feature type="transmembrane region" description="Helical" evidence="1">
    <location>
        <begin position="152"/>
        <end position="173"/>
    </location>
</feature>
<comment type="caution">
    <text evidence="2">The sequence shown here is derived from an EMBL/GenBank/DDBJ whole genome shotgun (WGS) entry which is preliminary data.</text>
</comment>
<protein>
    <recommendedName>
        <fullName evidence="3">Urease accessory protein UreH-like transmembrane domain-containing protein</fullName>
    </recommendedName>
</protein>
<dbReference type="EMBL" id="BARS01044556">
    <property type="protein sequence ID" value="GAG37437.1"/>
    <property type="molecule type" value="Genomic_DNA"/>
</dbReference>
<sequence>MKDVFLSSFLAGFELLISVMLILIGVITILYETNYLTNIKNKPYHIHFFKKIRSINRVTGQAEDLKDDSINRAPKKPLRFKNNFLAIALIGVLQGLASNDELLILLAFTLGLNSLSLVLVGIFVFSLGVMVGMIAWSSLLNLPKIKGKQKKIIKWLNVSIAIIAILYGVYILLGGEGINLIAFLG</sequence>
<dbReference type="AlphaFoldDB" id="X0XQ26"/>
<keyword evidence="1" id="KW-0472">Membrane</keyword>